<feature type="compositionally biased region" description="Basic residues" evidence="3">
    <location>
        <begin position="1242"/>
        <end position="1252"/>
    </location>
</feature>
<dbReference type="EMBL" id="UYRS01018331">
    <property type="protein sequence ID" value="VDK32955.1"/>
    <property type="molecule type" value="Genomic_DNA"/>
</dbReference>
<dbReference type="Proteomes" id="UP000282613">
    <property type="component" value="Unassembled WGS sequence"/>
</dbReference>
<feature type="compositionally biased region" description="Polar residues" evidence="3">
    <location>
        <begin position="187"/>
        <end position="200"/>
    </location>
</feature>
<feature type="repeat" description="ANK" evidence="1">
    <location>
        <begin position="1"/>
        <end position="27"/>
    </location>
</feature>
<organism evidence="6">
    <name type="scientific">Taenia asiatica</name>
    <name type="common">Asian tapeworm</name>
    <dbReference type="NCBI Taxonomy" id="60517"/>
    <lineage>
        <taxon>Eukaryota</taxon>
        <taxon>Metazoa</taxon>
        <taxon>Spiralia</taxon>
        <taxon>Lophotrochozoa</taxon>
        <taxon>Platyhelminthes</taxon>
        <taxon>Cestoda</taxon>
        <taxon>Eucestoda</taxon>
        <taxon>Cyclophyllidea</taxon>
        <taxon>Taeniidae</taxon>
        <taxon>Taenia</taxon>
    </lineage>
</organism>
<evidence type="ECO:0000313" key="5">
    <source>
        <dbReference type="Proteomes" id="UP000282613"/>
    </source>
</evidence>
<feature type="compositionally biased region" description="Basic residues" evidence="3">
    <location>
        <begin position="75"/>
        <end position="84"/>
    </location>
</feature>
<dbReference type="OrthoDB" id="6282505at2759"/>
<feature type="compositionally biased region" description="Polar residues" evidence="3">
    <location>
        <begin position="292"/>
        <end position="302"/>
    </location>
</feature>
<feature type="region of interest" description="Disordered" evidence="3">
    <location>
        <begin position="75"/>
        <end position="133"/>
    </location>
</feature>
<evidence type="ECO:0000256" key="2">
    <source>
        <dbReference type="SAM" id="Coils"/>
    </source>
</evidence>
<dbReference type="InterPro" id="IPR036770">
    <property type="entry name" value="Ankyrin_rpt-contain_sf"/>
</dbReference>
<feature type="coiled-coil region" evidence="2">
    <location>
        <begin position="779"/>
        <end position="806"/>
    </location>
</feature>
<feature type="region of interest" description="Disordered" evidence="3">
    <location>
        <begin position="364"/>
        <end position="446"/>
    </location>
</feature>
<feature type="region of interest" description="Disordered" evidence="3">
    <location>
        <begin position="226"/>
        <end position="302"/>
    </location>
</feature>
<sequence>MMACESGDAPITEMLINFGANTDIRNKDGLTAEEIAKVNHHSRCFKLLHSLRDSVGRVPSTEGCRLAESPTFKRSSNRRGHFVNRKTASSGDGGGGGGGEDTGDDILEGVFESSDEESKGRGETLLSLSRETHSSDEAVLERTICRYNSNLPTRSSTCLTNRNEKLQPFVDKMGRENCKPPITLMTETTSQQEDSWNSDSSDAKNEGGTRKVNLVAALSAKLANQTNKVETEVVVSSAPNRPAEDAESWVDGGSTDRKVGSPTEKSTDSSQSESGPWDSEVEDNEVREVNEASVSTLTQVSESSDKDLSIIEEFSKVPMTFGTGSPLAEAANRAAASITQVPQSEENQVRLNSTHDLWPIDEQSDESFSVASKKSALSDQEEKQASRNYAIQPIIKSPLSGSPSASGSRSKKTDPKKSGNASELTASESDETVSIPMLPNHSPTPPLNQKGDVAITAHVKPICPISKSSWVLYKPCIFECSDEVPVTSEAESLQYQLMQSIEALDREESAHKALEEELNVAREELLTSTIAYREGSCQAAAQSSQGFADLFTKLKHLQANLAEESNHRRKLESLEQSMKSQLAEKDKKLSRYVHSTCQDLDAELQRVKKDLREVVHAKFQMQAKYEEEIKILKQKTAEIRQDHSTSPSAQWEDEFKASSVSDAIFTLNFQTSCERATQFAAENVLITRLVMKAQMELSRIRNDLIDSKIEVQSDMDAIRDDLTKLQGVCLERIFLTSKSSKLRTLEEEALRCDLSSQHERVKLLEESVSLHPFRTQFITRALESSLQKEKDAVKNLEQNLIRAGDKQSETANLLMKSQKKEENVCKWMTRLYKSVKSLGQSSQALHAHLKVMFPTETEDAVPRLKTLSGEEVATAVELLDVLDSVQDAAKACLIEARCAIPDLESAEREMTELGVQALRMAKLPPNLNHAQSVEKYLVKRIVEVKNLEWSARQTIEQQKEEISRLNALNASTNKTRTVATNTEYSSDVDSPSLQVAPRTITAKTSSPIGSFDNVIRGRHFASSVTIVYIFRKFNLCHAKNLSNFRIPSFQCHDAEPQMTRLTWAANNTTTGCSTALCAPLEASQADQIAFEQLREENKRLQQQLAHFKLRKKTANRHGGQLSESGSSEIELIKGTRRRTFRRPSRCCRTGFHGEDDVSTCEKLQYRIHELELERNRILVEKQVLEENARAEHRLADKLITQTLRRRRNRYSSLRHRSGRRNRRTRSSRESSYASATSTEQHVKRRKGHRRGGPKSTPKVTEDGSSDNEEICAVSVSDLQPFESNIRPKVCLLAGDYIGVLFVFHTFIHEAYVDKAKSRDLHRTKIFGVPSVTSLMLQKARMNLQAVERDLQAHTTIPDVDSSDYLEYLKKKYLV</sequence>
<protein>
    <submittedName>
        <fullName evidence="6">ANK_REP_REGION domain-containing protein</fullName>
    </submittedName>
</protein>
<dbReference type="InterPro" id="IPR002110">
    <property type="entry name" value="Ankyrin_rpt"/>
</dbReference>
<feature type="compositionally biased region" description="Basic residues" evidence="3">
    <location>
        <begin position="1206"/>
        <end position="1225"/>
    </location>
</feature>
<feature type="coiled-coil region" evidence="2">
    <location>
        <begin position="554"/>
        <end position="642"/>
    </location>
</feature>
<proteinExistence type="predicted"/>
<keyword evidence="1" id="KW-0040">ANK repeat</keyword>
<dbReference type="SUPFAM" id="SSF48403">
    <property type="entry name" value="Ankyrin repeat"/>
    <property type="match status" value="1"/>
</dbReference>
<gene>
    <name evidence="4" type="ORF">TASK_LOCUS4153</name>
</gene>
<feature type="compositionally biased region" description="Gly residues" evidence="3">
    <location>
        <begin position="91"/>
        <end position="100"/>
    </location>
</feature>
<feature type="region of interest" description="Disordered" evidence="3">
    <location>
        <begin position="1206"/>
        <end position="1266"/>
    </location>
</feature>
<feature type="region of interest" description="Disordered" evidence="3">
    <location>
        <begin position="187"/>
        <end position="207"/>
    </location>
</feature>
<feature type="coiled-coil region" evidence="2">
    <location>
        <begin position="497"/>
        <end position="524"/>
    </location>
</feature>
<reference evidence="4 5" key="2">
    <citation type="submission" date="2018-11" db="EMBL/GenBank/DDBJ databases">
        <authorList>
            <consortium name="Pathogen Informatics"/>
        </authorList>
    </citation>
    <scope>NUCLEOTIDE SEQUENCE [LARGE SCALE GENOMIC DNA]</scope>
</reference>
<feature type="coiled-coil region" evidence="2">
    <location>
        <begin position="1083"/>
        <end position="1117"/>
    </location>
</feature>
<dbReference type="PROSITE" id="PS50088">
    <property type="entry name" value="ANK_REPEAT"/>
    <property type="match status" value="1"/>
</dbReference>
<evidence type="ECO:0000256" key="3">
    <source>
        <dbReference type="SAM" id="MobiDB-lite"/>
    </source>
</evidence>
<evidence type="ECO:0000256" key="1">
    <source>
        <dbReference type="PROSITE-ProRule" id="PRU00023"/>
    </source>
</evidence>
<feature type="compositionally biased region" description="Low complexity" evidence="3">
    <location>
        <begin position="397"/>
        <end position="408"/>
    </location>
</feature>
<keyword evidence="5" id="KW-1185">Reference proteome</keyword>
<dbReference type="Gene3D" id="1.25.40.20">
    <property type="entry name" value="Ankyrin repeat-containing domain"/>
    <property type="match status" value="1"/>
</dbReference>
<name>A0A158R7P5_TAEAS</name>
<feature type="compositionally biased region" description="Polar residues" evidence="3">
    <location>
        <begin position="366"/>
        <end position="378"/>
    </location>
</feature>
<feature type="coiled-coil region" evidence="2">
    <location>
        <begin position="1160"/>
        <end position="1187"/>
    </location>
</feature>
<dbReference type="STRING" id="60517.A0A158R7P5"/>
<evidence type="ECO:0000313" key="6">
    <source>
        <dbReference type="WBParaSite" id="TASK_0000415201-mRNA-1"/>
    </source>
</evidence>
<evidence type="ECO:0000313" key="4">
    <source>
        <dbReference type="EMBL" id="VDK32955.1"/>
    </source>
</evidence>
<keyword evidence="2" id="KW-0175">Coiled coil</keyword>
<reference evidence="6" key="1">
    <citation type="submission" date="2016-04" db="UniProtKB">
        <authorList>
            <consortium name="WormBaseParasite"/>
        </authorList>
    </citation>
    <scope>IDENTIFICATION</scope>
</reference>
<dbReference type="WBParaSite" id="TASK_0000415201-mRNA-1">
    <property type="protein sequence ID" value="TASK_0000415201-mRNA-1"/>
    <property type="gene ID" value="TASK_0000415201"/>
</dbReference>
<accession>A0A158R7P5</accession>